<dbReference type="GO" id="GO:0006313">
    <property type="term" value="P:DNA transposition"/>
    <property type="evidence" value="ECO:0007669"/>
    <property type="project" value="InterPro"/>
</dbReference>
<proteinExistence type="predicted"/>
<dbReference type="InterPro" id="IPR002559">
    <property type="entry name" value="Transposase_11"/>
</dbReference>
<reference evidence="3 4" key="1">
    <citation type="submission" date="2016-06" db="EMBL/GenBank/DDBJ databases">
        <title>Respiratory ammonification of nitrate coupled to the oxidation of elemental sulfur in deep-sea autotrophic thermophilic bacteria.</title>
        <authorList>
            <person name="Slobodkina G.B."/>
            <person name="Mardanov A.V."/>
            <person name="Ravin N.V."/>
            <person name="Frolova A.A."/>
            <person name="Viryasiv M.B."/>
            <person name="Chernyh N.A."/>
            <person name="Bonch-Osmolovskaya E.A."/>
            <person name="Slobodkin A.I."/>
        </authorList>
    </citation>
    <scope>NUCLEOTIDE SEQUENCE [LARGE SCALE GENOMIC DNA]</scope>
    <source>
        <strain evidence="3 4">S69</strain>
    </source>
</reference>
<dbReference type="GO" id="GO:0003677">
    <property type="term" value="F:DNA binding"/>
    <property type="evidence" value="ECO:0007669"/>
    <property type="project" value="InterPro"/>
</dbReference>
<dbReference type="AlphaFoldDB" id="A0A1B9F622"/>
<protein>
    <submittedName>
        <fullName evidence="3">Transposase IS4 family protein</fullName>
    </submittedName>
</protein>
<evidence type="ECO:0000259" key="1">
    <source>
        <dbReference type="Pfam" id="PF01609"/>
    </source>
</evidence>
<dbReference type="PANTHER" id="PTHR33803:SF3">
    <property type="entry name" value="BLL1974 PROTEIN"/>
    <property type="match status" value="1"/>
</dbReference>
<evidence type="ECO:0000313" key="4">
    <source>
        <dbReference type="Proteomes" id="UP000093080"/>
    </source>
</evidence>
<gene>
    <name evidence="3" type="ORF">DBT_1446</name>
</gene>
<dbReference type="NCBIfam" id="NF033578">
    <property type="entry name" value="transpos_IS5_1"/>
    <property type="match status" value="1"/>
</dbReference>
<dbReference type="InterPro" id="IPR008490">
    <property type="entry name" value="Transposase_InsH_N"/>
</dbReference>
<evidence type="ECO:0000313" key="3">
    <source>
        <dbReference type="EMBL" id="OCC15323.1"/>
    </source>
</evidence>
<dbReference type="GO" id="GO:0004803">
    <property type="term" value="F:transposase activity"/>
    <property type="evidence" value="ECO:0007669"/>
    <property type="project" value="InterPro"/>
</dbReference>
<dbReference type="PANTHER" id="PTHR33803">
    <property type="entry name" value="IS1478 TRANSPOSASE"/>
    <property type="match status" value="1"/>
</dbReference>
<dbReference type="STRING" id="1156395.DBT_1446"/>
<dbReference type="Pfam" id="PF05598">
    <property type="entry name" value="DUF772"/>
    <property type="match status" value="1"/>
</dbReference>
<evidence type="ECO:0000259" key="2">
    <source>
        <dbReference type="Pfam" id="PF05598"/>
    </source>
</evidence>
<dbReference type="Pfam" id="PF01609">
    <property type="entry name" value="DDE_Tnp_1"/>
    <property type="match status" value="1"/>
</dbReference>
<dbReference type="InterPro" id="IPR047710">
    <property type="entry name" value="Transpos_IS5-like"/>
</dbReference>
<name>A0A1B9F622_9BACT</name>
<feature type="domain" description="Transposase InsH N-terminal" evidence="2">
    <location>
        <begin position="5"/>
        <end position="103"/>
    </location>
</feature>
<accession>A0A1B9F622</accession>
<dbReference type="EMBL" id="MAGO01000006">
    <property type="protein sequence ID" value="OCC15323.1"/>
    <property type="molecule type" value="Genomic_DNA"/>
</dbReference>
<keyword evidence="4" id="KW-1185">Reference proteome</keyword>
<feature type="domain" description="Transposase IS4-like" evidence="1">
    <location>
        <begin position="261"/>
        <end position="330"/>
    </location>
</feature>
<comment type="caution">
    <text evidence="3">The sequence shown here is derived from an EMBL/GenBank/DDBJ whole genome shotgun (WGS) entry which is preliminary data.</text>
</comment>
<organism evidence="3 4">
    <name type="scientific">Dissulfuribacter thermophilus</name>
    <dbReference type="NCBI Taxonomy" id="1156395"/>
    <lineage>
        <taxon>Bacteria</taxon>
        <taxon>Pseudomonadati</taxon>
        <taxon>Thermodesulfobacteriota</taxon>
        <taxon>Dissulfuribacteria</taxon>
        <taxon>Dissulfuribacterales</taxon>
        <taxon>Dissulfuribacteraceae</taxon>
        <taxon>Dissulfuribacter</taxon>
    </lineage>
</organism>
<sequence>MFSIELSKLVNPSHPMVKLAKAIDWDRLDEVFGKTYCPNKGRPGISTRLMVALHYLKYTYNLSDEAVVEGWIENPYWQYFSGMKYFEHEFPIDPSSMTRWRKRIKESGAEELLKETISAGLRLKAINASYLKRVNVDTTVQEKSIRYPTYARLYDRARARLVKLAKARGINLRQNYNRLSRKMLIQQSRYARARQMKRAFKCTQKLRVWLGRVIRDIERKCPKPDEELSSLLKISKRIYFQKKQDKDKIYSVHESHVECISKGKSHKRYEFGCKVSVAATSRGGWFVGAKAFHGNPYDGHTLAEALKQIERLSQRPDHVFVDQGYRGHNYKSGEIEVHVYRSHRGRIAKSLWKWMKRRAAIEP</sequence>
<dbReference type="Proteomes" id="UP000093080">
    <property type="component" value="Unassembled WGS sequence"/>
</dbReference>
<dbReference type="PATRIC" id="fig|1156395.6.peg.1459"/>